<dbReference type="Proteomes" id="UP000566995">
    <property type="component" value="Unassembled WGS sequence"/>
</dbReference>
<sequence>MSNMRYSSYHRGEVNADTVIAEYAGFLMGTSTGDQSKGFLFSDPMDLNQFTEKFEDELPFMIDELANGEASEESNTDFGSLVLAGMMCSDLGQELLLAKITDPSKKEPIFWRLCQVFSRQQYAIRKDKQAKILRTLGSEIEFSSRFHPMPALLDKNPEILRIFKELFGAKKALASLSPPQLHRHFELVLSELVSDSQALPGFDDLRSGRVDSAELKRRLDDKPNFKTGQTPLSEFGKTLLVRLLVAAHGQGRALAAIAQSKLLGGMNALNPMLQDADQALEELGIPSLLDYLTDSEKKRWRAFGQDYEFDASQGFDQTDPTREDVGKLIARLAVKGNAKASEELKSLPEDLLFTLVQEGVIPADFALKCEHQSDRIFTVMAMNTLDI</sequence>
<comment type="caution">
    <text evidence="1">The sequence shown here is derived from an EMBL/GenBank/DDBJ whole genome shotgun (WGS) entry which is preliminary data.</text>
</comment>
<proteinExistence type="predicted"/>
<reference evidence="1 2" key="1">
    <citation type="submission" date="2020-08" db="EMBL/GenBank/DDBJ databases">
        <title>Functional genomics of gut bacteria from endangered species of beetles.</title>
        <authorList>
            <person name="Carlos-Shanley C."/>
        </authorList>
    </citation>
    <scope>NUCLEOTIDE SEQUENCE [LARGE SCALE GENOMIC DNA]</scope>
    <source>
        <strain evidence="1 2">S00179</strain>
    </source>
</reference>
<accession>A0A7W7KN65</accession>
<evidence type="ECO:0000313" key="1">
    <source>
        <dbReference type="EMBL" id="MBB4865440.1"/>
    </source>
</evidence>
<name>A0A7W7KN65_PSENT</name>
<organism evidence="1 2">
    <name type="scientific">Pseudomonas nitroreducens</name>
    <dbReference type="NCBI Taxonomy" id="46680"/>
    <lineage>
        <taxon>Bacteria</taxon>
        <taxon>Pseudomonadati</taxon>
        <taxon>Pseudomonadota</taxon>
        <taxon>Gammaproteobacteria</taxon>
        <taxon>Pseudomonadales</taxon>
        <taxon>Pseudomonadaceae</taxon>
        <taxon>Pseudomonas</taxon>
    </lineage>
</organism>
<dbReference type="AlphaFoldDB" id="A0A7W7KN65"/>
<evidence type="ECO:0000313" key="2">
    <source>
        <dbReference type="Proteomes" id="UP000566995"/>
    </source>
</evidence>
<dbReference type="EMBL" id="JACHLI010000018">
    <property type="protein sequence ID" value="MBB4865440.1"/>
    <property type="molecule type" value="Genomic_DNA"/>
</dbReference>
<gene>
    <name evidence="1" type="ORF">HNP46_004321</name>
</gene>
<protein>
    <submittedName>
        <fullName evidence="1">Uncharacterized protein</fullName>
    </submittedName>
</protein>
<dbReference type="RefSeq" id="WP_184592931.1">
    <property type="nucleotide sequence ID" value="NZ_JACHLI010000018.1"/>
</dbReference>